<evidence type="ECO:0000256" key="2">
    <source>
        <dbReference type="SAM" id="Coils"/>
    </source>
</evidence>
<dbReference type="GO" id="GO:0045881">
    <property type="term" value="P:positive regulation of sporulation resulting in formation of a cellular spore"/>
    <property type="evidence" value="ECO:0007669"/>
    <property type="project" value="TreeGrafter"/>
</dbReference>
<comment type="caution">
    <text evidence="4">The sequence shown here is derived from an EMBL/GenBank/DDBJ whole genome shotgun (WGS) entry which is preliminary data.</text>
</comment>
<feature type="coiled-coil region" evidence="2">
    <location>
        <begin position="280"/>
        <end position="314"/>
    </location>
</feature>
<dbReference type="Gene3D" id="1.10.10.2830">
    <property type="match status" value="1"/>
</dbReference>
<dbReference type="EMBL" id="AHNR02000039">
    <property type="protein sequence ID" value="EKR55085.1"/>
    <property type="molecule type" value="Genomic_DNA"/>
</dbReference>
<dbReference type="PANTHER" id="PTHR33375">
    <property type="entry name" value="CHROMOSOME-PARTITIONING PROTEIN PARB-RELATED"/>
    <property type="match status" value="1"/>
</dbReference>
<dbReference type="InterPro" id="IPR003115">
    <property type="entry name" value="ParB_N"/>
</dbReference>
<dbReference type="RefSeq" id="WP_000235909.1">
    <property type="nucleotide sequence ID" value="NZ_AHNR02000039.1"/>
</dbReference>
<dbReference type="Gene3D" id="3.90.1530.30">
    <property type="match status" value="1"/>
</dbReference>
<dbReference type="AlphaFoldDB" id="A0A0E2D6A4"/>
<dbReference type="Proteomes" id="UP000001340">
    <property type="component" value="Unassembled WGS sequence"/>
</dbReference>
<dbReference type="SUPFAM" id="SSF109709">
    <property type="entry name" value="KorB DNA-binding domain-like"/>
    <property type="match status" value="1"/>
</dbReference>
<accession>A0A0E2D6A4</accession>
<feature type="domain" description="ParB-like N-terminal" evidence="3">
    <location>
        <begin position="52"/>
        <end position="145"/>
    </location>
</feature>
<sequence>MATSTKKQIRLIDSFTGLKDSNQPTKQHYPTNDLLRELEASKGKSTETEYIQQIPIELIKIESGNPRKNFDESKLIELAESIKATGGLLQPIGLRKTVDGYTLIYGERRLRAYKLNKETTIPAVIKNVKQIPPELIPEIKLIENLQRENLSDFEISLSLTILKERKNLSLNELRIHVHKSLSWVRQKLLHATLIEEIIKEDNTEETLSLIEKVPTTVIVNLQPALKKNKSEVLSWLKPQIRQGNYPLIDEIKKFSENLGVNVSTNLNIPKKNKISNVLNEDMIKLKLKKINQKIKKLKEEKKSLEEQLNNFKLQ</sequence>
<dbReference type="GO" id="GO:0007059">
    <property type="term" value="P:chromosome segregation"/>
    <property type="evidence" value="ECO:0007669"/>
    <property type="project" value="TreeGrafter"/>
</dbReference>
<dbReference type="InterPro" id="IPR004437">
    <property type="entry name" value="ParB/RepB/Spo0J"/>
</dbReference>
<dbReference type="PANTHER" id="PTHR33375:SF1">
    <property type="entry name" value="CHROMOSOME-PARTITIONING PROTEIN PARB-RELATED"/>
    <property type="match status" value="1"/>
</dbReference>
<evidence type="ECO:0000256" key="1">
    <source>
        <dbReference type="ARBA" id="ARBA00006295"/>
    </source>
</evidence>
<dbReference type="InterPro" id="IPR050336">
    <property type="entry name" value="Chromosome_partition/occlusion"/>
</dbReference>
<evidence type="ECO:0000313" key="4">
    <source>
        <dbReference type="EMBL" id="EKR55085.1"/>
    </source>
</evidence>
<dbReference type="InterPro" id="IPR036086">
    <property type="entry name" value="ParB/Sulfiredoxin_sf"/>
</dbReference>
<keyword evidence="2" id="KW-0175">Coiled coil</keyword>
<evidence type="ECO:0000313" key="5">
    <source>
        <dbReference type="Proteomes" id="UP000001340"/>
    </source>
</evidence>
<proteinExistence type="inferred from homology"/>
<dbReference type="SMART" id="SM00470">
    <property type="entry name" value="ParB"/>
    <property type="match status" value="1"/>
</dbReference>
<dbReference type="NCBIfam" id="TIGR00180">
    <property type="entry name" value="parB_part"/>
    <property type="match status" value="1"/>
</dbReference>
<name>A0A0E2D6A4_LEPIR</name>
<dbReference type="GO" id="GO:0003677">
    <property type="term" value="F:DNA binding"/>
    <property type="evidence" value="ECO:0007669"/>
    <property type="project" value="InterPro"/>
</dbReference>
<organism evidence="4 5">
    <name type="scientific">Leptospira interrogans str. UI 12758</name>
    <dbReference type="NCBI Taxonomy" id="1049938"/>
    <lineage>
        <taxon>Bacteria</taxon>
        <taxon>Pseudomonadati</taxon>
        <taxon>Spirochaetota</taxon>
        <taxon>Spirochaetia</taxon>
        <taxon>Leptospirales</taxon>
        <taxon>Leptospiraceae</taxon>
        <taxon>Leptospira</taxon>
    </lineage>
</organism>
<evidence type="ECO:0000259" key="3">
    <source>
        <dbReference type="SMART" id="SM00470"/>
    </source>
</evidence>
<dbReference type="Pfam" id="PF02195">
    <property type="entry name" value="ParB_N"/>
    <property type="match status" value="1"/>
</dbReference>
<reference evidence="4 5" key="1">
    <citation type="submission" date="2012-10" db="EMBL/GenBank/DDBJ databases">
        <authorList>
            <person name="Harkins D.M."/>
            <person name="Durkin A.S."/>
            <person name="Brinkac L.M."/>
            <person name="Haft D.H."/>
            <person name="Selengut J.D."/>
            <person name="Sanka R."/>
            <person name="DePew J."/>
            <person name="Purushe J."/>
            <person name="Chanthongthip A."/>
            <person name="Lattana O."/>
            <person name="Phetsouvanh R."/>
            <person name="Newton P.N."/>
            <person name="Vinetz J.M."/>
            <person name="Sutton G.G."/>
            <person name="Nierman W.C."/>
            <person name="Fouts D.E."/>
        </authorList>
    </citation>
    <scope>NUCLEOTIDE SEQUENCE [LARGE SCALE GENOMIC DNA]</scope>
    <source>
        <strain evidence="4 5">UI 12758</strain>
    </source>
</reference>
<gene>
    <name evidence="4" type="ORF">LEP1GSC105_4226</name>
</gene>
<dbReference type="GO" id="GO:0005694">
    <property type="term" value="C:chromosome"/>
    <property type="evidence" value="ECO:0007669"/>
    <property type="project" value="TreeGrafter"/>
</dbReference>
<comment type="similarity">
    <text evidence="1">Belongs to the ParB family.</text>
</comment>
<dbReference type="SUPFAM" id="SSF110849">
    <property type="entry name" value="ParB/Sulfiredoxin"/>
    <property type="match status" value="1"/>
</dbReference>
<protein>
    <submittedName>
        <fullName evidence="4">ParB-like protein</fullName>
    </submittedName>
</protein>